<protein>
    <submittedName>
        <fullName evidence="1">Uncharacterized protein</fullName>
    </submittedName>
</protein>
<organism evidence="1 2">
    <name type="scientific">Candidatus Desulfatibia vada</name>
    <dbReference type="NCBI Taxonomy" id="2841696"/>
    <lineage>
        <taxon>Bacteria</taxon>
        <taxon>Pseudomonadati</taxon>
        <taxon>Thermodesulfobacteriota</taxon>
        <taxon>Desulfobacteria</taxon>
        <taxon>Desulfobacterales</taxon>
        <taxon>Desulfobacterales incertae sedis</taxon>
        <taxon>Candidatus Desulfatibia</taxon>
    </lineage>
</organism>
<accession>A0A8J6TL50</accession>
<gene>
    <name evidence="1" type="ORF">H8D96_03920</name>
</gene>
<reference evidence="1 2" key="1">
    <citation type="submission" date="2020-08" db="EMBL/GenBank/DDBJ databases">
        <title>Bridging the membrane lipid divide: bacteria of the FCB group superphylum have the potential to synthesize archaeal ether lipids.</title>
        <authorList>
            <person name="Villanueva L."/>
            <person name="Von Meijenfeldt F.A.B."/>
            <person name="Westbye A.B."/>
            <person name="Yadav S."/>
            <person name="Hopmans E.C."/>
            <person name="Dutilh B.E."/>
            <person name="Sinninghe Damste J.S."/>
        </authorList>
    </citation>
    <scope>NUCLEOTIDE SEQUENCE [LARGE SCALE GENOMIC DNA]</scope>
    <source>
        <strain evidence="1">NIOZ-UU17</strain>
    </source>
</reference>
<sequence>MKQYVIDQLRPADYEAVKSYLDENFESSGVEGIYWIPLDQGILTEVQAEHTECQPFYFAVDLEQNFMANELLVRTKSKMRCSCMGYATEKQLNWIIQFVDGVFDKLGIKI</sequence>
<dbReference type="AlphaFoldDB" id="A0A8J6TL50"/>
<proteinExistence type="predicted"/>
<evidence type="ECO:0000313" key="2">
    <source>
        <dbReference type="Proteomes" id="UP000605201"/>
    </source>
</evidence>
<evidence type="ECO:0000313" key="1">
    <source>
        <dbReference type="EMBL" id="MBC8431046.1"/>
    </source>
</evidence>
<name>A0A8J6TL50_9BACT</name>
<comment type="caution">
    <text evidence="1">The sequence shown here is derived from an EMBL/GenBank/DDBJ whole genome shotgun (WGS) entry which is preliminary data.</text>
</comment>
<dbReference type="Proteomes" id="UP000605201">
    <property type="component" value="Unassembled WGS sequence"/>
</dbReference>
<dbReference type="EMBL" id="JACNIG010000107">
    <property type="protein sequence ID" value="MBC8431046.1"/>
    <property type="molecule type" value="Genomic_DNA"/>
</dbReference>